<sequence>MVTTAQLRQLALGLPGAQERETWGHPTFRVRDKIFATVYEGDGVAIATVKASPEDQEALVGGDPQTFGVASHVGRYGWTTIRLDRIDPDELRELVVEAWRRTATKRAVAAFDAG</sequence>
<evidence type="ECO:0000313" key="1">
    <source>
        <dbReference type="EMBL" id="MDT0349280.1"/>
    </source>
</evidence>
<gene>
    <name evidence="1" type="ORF">RM445_07045</name>
</gene>
<dbReference type="Pfam" id="PF04237">
    <property type="entry name" value="YjbR"/>
    <property type="match status" value="1"/>
</dbReference>
<dbReference type="EMBL" id="JAVREJ010000003">
    <property type="protein sequence ID" value="MDT0349280.1"/>
    <property type="molecule type" value="Genomic_DNA"/>
</dbReference>
<dbReference type="RefSeq" id="WP_311555275.1">
    <property type="nucleotide sequence ID" value="NZ_JAVREJ010000003.1"/>
</dbReference>
<dbReference type="InterPro" id="IPR038056">
    <property type="entry name" value="YjbR-like_sf"/>
</dbReference>
<reference evidence="2" key="1">
    <citation type="submission" date="2023-07" db="EMBL/GenBank/DDBJ databases">
        <title>30 novel species of actinomycetes from the DSMZ collection.</title>
        <authorList>
            <person name="Nouioui I."/>
        </authorList>
    </citation>
    <scope>NUCLEOTIDE SEQUENCE [LARGE SCALE GENOMIC DNA]</scope>
    <source>
        <strain evidence="2">DSM 45834</strain>
    </source>
</reference>
<dbReference type="SUPFAM" id="SSF142906">
    <property type="entry name" value="YjbR-like"/>
    <property type="match status" value="1"/>
</dbReference>
<comment type="caution">
    <text evidence="1">The sequence shown here is derived from an EMBL/GenBank/DDBJ whole genome shotgun (WGS) entry which is preliminary data.</text>
</comment>
<proteinExistence type="predicted"/>
<evidence type="ECO:0000313" key="2">
    <source>
        <dbReference type="Proteomes" id="UP001183202"/>
    </source>
</evidence>
<dbReference type="Proteomes" id="UP001183202">
    <property type="component" value="Unassembled WGS sequence"/>
</dbReference>
<dbReference type="GO" id="GO:0003677">
    <property type="term" value="F:DNA binding"/>
    <property type="evidence" value="ECO:0007669"/>
    <property type="project" value="UniProtKB-KW"/>
</dbReference>
<keyword evidence="1" id="KW-0238">DNA-binding</keyword>
<dbReference type="InterPro" id="IPR058532">
    <property type="entry name" value="YjbR/MT2646/Rv2570-like"/>
</dbReference>
<protein>
    <submittedName>
        <fullName evidence="1">MmcQ/YjbR family DNA-binding protein</fullName>
    </submittedName>
</protein>
<organism evidence="1 2">
    <name type="scientific">Pseudonocardia charpentierae</name>
    <dbReference type="NCBI Taxonomy" id="3075545"/>
    <lineage>
        <taxon>Bacteria</taxon>
        <taxon>Bacillati</taxon>
        <taxon>Actinomycetota</taxon>
        <taxon>Actinomycetes</taxon>
        <taxon>Pseudonocardiales</taxon>
        <taxon>Pseudonocardiaceae</taxon>
        <taxon>Pseudonocardia</taxon>
    </lineage>
</organism>
<dbReference type="Gene3D" id="3.90.1150.30">
    <property type="match status" value="1"/>
</dbReference>
<name>A0ABU2N5S2_9PSEU</name>
<accession>A0ABU2N5S2</accession>
<keyword evidence="2" id="KW-1185">Reference proteome</keyword>